<dbReference type="Pfam" id="PF09375">
    <property type="entry name" value="Peptidase_M75"/>
    <property type="match status" value="1"/>
</dbReference>
<dbReference type="AlphaFoldDB" id="A0A2I2KK85"/>
<dbReference type="NCBIfam" id="NF041757">
    <property type="entry name" value="EfeO"/>
    <property type="match status" value="1"/>
</dbReference>
<comment type="subcellular location">
    <subcellularLocation>
        <location evidence="1">Cell envelope</location>
    </subcellularLocation>
</comment>
<proteinExistence type="inferred from homology"/>
<gene>
    <name evidence="6" type="ORF">FRACA_1240016</name>
</gene>
<feature type="region of interest" description="Disordered" evidence="4">
    <location>
        <begin position="1"/>
        <end position="30"/>
    </location>
</feature>
<dbReference type="PANTHER" id="PTHR39192:SF1">
    <property type="entry name" value="IRON UPTAKE SYSTEM COMPONENT EFEO"/>
    <property type="match status" value="1"/>
</dbReference>
<dbReference type="CDD" id="cd14656">
    <property type="entry name" value="Imelysin-like_EfeO"/>
    <property type="match status" value="1"/>
</dbReference>
<dbReference type="Proteomes" id="UP000234331">
    <property type="component" value="Unassembled WGS sequence"/>
</dbReference>
<evidence type="ECO:0000256" key="1">
    <source>
        <dbReference type="ARBA" id="ARBA00004196"/>
    </source>
</evidence>
<reference evidence="6 7" key="1">
    <citation type="submission" date="2017-06" db="EMBL/GenBank/DDBJ databases">
        <authorList>
            <person name="Kim H.J."/>
            <person name="Triplett B.A."/>
        </authorList>
    </citation>
    <scope>NUCLEOTIDE SEQUENCE [LARGE SCALE GENOMIC DNA]</scope>
    <source>
        <strain evidence="6">FRACA_ARgP5</strain>
    </source>
</reference>
<evidence type="ECO:0000313" key="7">
    <source>
        <dbReference type="Proteomes" id="UP000234331"/>
    </source>
</evidence>
<accession>A0A2I2KK85</accession>
<evidence type="ECO:0000256" key="2">
    <source>
        <dbReference type="ARBA" id="ARBA00005989"/>
    </source>
</evidence>
<dbReference type="InterPro" id="IPR034981">
    <property type="entry name" value="Imelysin-like_EfeO/Algp7"/>
</dbReference>
<dbReference type="RefSeq" id="WP_101830170.1">
    <property type="nucleotide sequence ID" value="NZ_FZMO01000029.1"/>
</dbReference>
<dbReference type="GO" id="GO:0030313">
    <property type="term" value="C:cell envelope"/>
    <property type="evidence" value="ECO:0007669"/>
    <property type="project" value="UniProtKB-SubCell"/>
</dbReference>
<feature type="domain" description="Imelysin-like" evidence="5">
    <location>
        <begin position="185"/>
        <end position="419"/>
    </location>
</feature>
<dbReference type="InterPro" id="IPR038352">
    <property type="entry name" value="Imelysin_sf"/>
</dbReference>
<dbReference type="OrthoDB" id="7348379at2"/>
<dbReference type="EMBL" id="FZMO01000029">
    <property type="protein sequence ID" value="SNQ46081.1"/>
    <property type="molecule type" value="Genomic_DNA"/>
</dbReference>
<evidence type="ECO:0000259" key="5">
    <source>
        <dbReference type="Pfam" id="PF09375"/>
    </source>
</evidence>
<dbReference type="Gene3D" id="1.20.1420.20">
    <property type="entry name" value="M75 peptidase, HXXE motif"/>
    <property type="match status" value="1"/>
</dbReference>
<dbReference type="InterPro" id="IPR018976">
    <property type="entry name" value="Imelysin-like"/>
</dbReference>
<evidence type="ECO:0000313" key="6">
    <source>
        <dbReference type="EMBL" id="SNQ46081.1"/>
    </source>
</evidence>
<dbReference type="InterPro" id="IPR053377">
    <property type="entry name" value="Iron_uptake_EfeM/EfeO"/>
</dbReference>
<keyword evidence="7" id="KW-1185">Reference proteome</keyword>
<evidence type="ECO:0000256" key="4">
    <source>
        <dbReference type="SAM" id="MobiDB-lite"/>
    </source>
</evidence>
<name>A0A2I2KK85_9ACTN</name>
<keyword evidence="3" id="KW-0732">Signal</keyword>
<evidence type="ECO:0000256" key="3">
    <source>
        <dbReference type="ARBA" id="ARBA00022729"/>
    </source>
</evidence>
<organism evidence="6 7">
    <name type="scientific">Frankia canadensis</name>
    <dbReference type="NCBI Taxonomy" id="1836972"/>
    <lineage>
        <taxon>Bacteria</taxon>
        <taxon>Bacillati</taxon>
        <taxon>Actinomycetota</taxon>
        <taxon>Actinomycetes</taxon>
        <taxon>Frankiales</taxon>
        <taxon>Frankiaceae</taxon>
        <taxon>Frankia</taxon>
    </lineage>
</organism>
<comment type="similarity">
    <text evidence="2">Belongs to the EfeM/EfeO family.</text>
</comment>
<protein>
    <submittedName>
        <fullName evidence="6">Peptidase M75, Imelysin</fullName>
    </submittedName>
</protein>
<dbReference type="PANTHER" id="PTHR39192">
    <property type="entry name" value="IRON UPTAKE SYSTEM COMPONENT EFEO"/>
    <property type="match status" value="1"/>
</dbReference>
<dbReference type="InterPro" id="IPR050894">
    <property type="entry name" value="EfeM/EfeO_iron_uptake"/>
</dbReference>
<sequence>MDTATPAGPITSPHPGSSSDAPGRRFGGRRRRGPAVTLAALAALAVSTVTAGCGGGSSGSGDGQAAGASGAAPRSGSAAVAVAVSVTADGCSASPASVPAGPVSFTVRNVDADDVSEIELSRAGDDDILASRENLMPGSTRTFSVRLAAGSYSLGCEGAKNEAGPLAVTGSAAAPTLSAAQQAIATSYHTYAVGQAGQLVTKTKVFTDAIRAGDMTAAMNAYGPAHLIYENIEFVGDHVDDGKLDMAIDARETAAQEGDGDQTEWTGFHRLEKMLWGDRSLTGAAPLATRLDTDIAAFRDLLGSHSFTPVELANGAAASIDETLEVHLPALEDHYSHTGLWDVAGKVESANQIFTLLRPTVEQADNGLAEQVQTELTGITGKLATLRTGDRYVDYSTVADPDRKALIATATRLDDALSKVPALVV</sequence>